<evidence type="ECO:0000256" key="1">
    <source>
        <dbReference type="SAM" id="MobiDB-lite"/>
    </source>
</evidence>
<dbReference type="EMBL" id="JACHJN010000007">
    <property type="protein sequence ID" value="MBB5958230.1"/>
    <property type="molecule type" value="Genomic_DNA"/>
</dbReference>
<keyword evidence="3" id="KW-1185">Reference proteome</keyword>
<protein>
    <submittedName>
        <fullName evidence="2">Uncharacterized protein</fullName>
    </submittedName>
</protein>
<sequence length="76" mass="8588">MAEEVLRVTGVRYEGDSRKTGSYRYEVADGCFLTLFDDGRVRFLVDPRPDRTIHVVNTNTSNRPGAKLIETKPKAT</sequence>
<proteinExistence type="predicted"/>
<dbReference type="RefSeq" id="WP_184693991.1">
    <property type="nucleotide sequence ID" value="NZ_JACHJN010000007.1"/>
</dbReference>
<accession>A0A841CM88</accession>
<name>A0A841CM88_9PSEU</name>
<evidence type="ECO:0000313" key="3">
    <source>
        <dbReference type="Proteomes" id="UP000547510"/>
    </source>
</evidence>
<reference evidence="2 3" key="1">
    <citation type="submission" date="2020-08" db="EMBL/GenBank/DDBJ databases">
        <title>Genomic Encyclopedia of Type Strains, Phase III (KMG-III): the genomes of soil and plant-associated and newly described type strains.</title>
        <authorList>
            <person name="Whitman W."/>
        </authorList>
    </citation>
    <scope>NUCLEOTIDE SEQUENCE [LARGE SCALE GENOMIC DNA]</scope>
    <source>
        <strain evidence="2 3">CECT 8640</strain>
    </source>
</reference>
<gene>
    <name evidence="2" type="ORF">FHS29_004838</name>
</gene>
<dbReference type="AlphaFoldDB" id="A0A841CM88"/>
<dbReference type="Proteomes" id="UP000547510">
    <property type="component" value="Unassembled WGS sequence"/>
</dbReference>
<evidence type="ECO:0000313" key="2">
    <source>
        <dbReference type="EMBL" id="MBB5958230.1"/>
    </source>
</evidence>
<comment type="caution">
    <text evidence="2">The sequence shown here is derived from an EMBL/GenBank/DDBJ whole genome shotgun (WGS) entry which is preliminary data.</text>
</comment>
<feature type="region of interest" description="Disordered" evidence="1">
    <location>
        <begin position="55"/>
        <end position="76"/>
    </location>
</feature>
<organism evidence="2 3">
    <name type="scientific">Saccharothrix tamanrassetensis</name>
    <dbReference type="NCBI Taxonomy" id="1051531"/>
    <lineage>
        <taxon>Bacteria</taxon>
        <taxon>Bacillati</taxon>
        <taxon>Actinomycetota</taxon>
        <taxon>Actinomycetes</taxon>
        <taxon>Pseudonocardiales</taxon>
        <taxon>Pseudonocardiaceae</taxon>
        <taxon>Saccharothrix</taxon>
    </lineage>
</organism>